<evidence type="ECO:0000256" key="1">
    <source>
        <dbReference type="SAM" id="MobiDB-lite"/>
    </source>
</evidence>
<gene>
    <name evidence="2" type="ORF">GCM10017576_31370</name>
</gene>
<organism evidence="2 3">
    <name type="scientific">Microbacterium barkeri</name>
    <dbReference type="NCBI Taxonomy" id="33917"/>
    <lineage>
        <taxon>Bacteria</taxon>
        <taxon>Bacillati</taxon>
        <taxon>Actinomycetota</taxon>
        <taxon>Actinomycetes</taxon>
        <taxon>Micrococcales</taxon>
        <taxon>Microbacteriaceae</taxon>
        <taxon>Microbacterium</taxon>
    </lineage>
</organism>
<reference evidence="2" key="1">
    <citation type="journal article" date="2014" name="Int. J. Syst. Evol. Microbiol.">
        <title>Complete genome sequence of Corynebacterium casei LMG S-19264T (=DSM 44701T), isolated from a smear-ripened cheese.</title>
        <authorList>
            <consortium name="US DOE Joint Genome Institute (JGI-PGF)"/>
            <person name="Walter F."/>
            <person name="Albersmeier A."/>
            <person name="Kalinowski J."/>
            <person name="Ruckert C."/>
        </authorList>
    </citation>
    <scope>NUCLEOTIDE SEQUENCE</scope>
    <source>
        <strain evidence="2">VKM Ac-1020</strain>
    </source>
</reference>
<dbReference type="RefSeq" id="WP_271174682.1">
    <property type="nucleotide sequence ID" value="NZ_BSEJ01000021.1"/>
</dbReference>
<protein>
    <submittedName>
        <fullName evidence="2">Uncharacterized protein</fullName>
    </submittedName>
</protein>
<comment type="caution">
    <text evidence="2">The sequence shown here is derived from an EMBL/GenBank/DDBJ whole genome shotgun (WGS) entry which is preliminary data.</text>
</comment>
<dbReference type="AlphaFoldDB" id="A0A9W6H617"/>
<keyword evidence="3" id="KW-1185">Reference proteome</keyword>
<name>A0A9W6H617_9MICO</name>
<feature type="compositionally biased region" description="Gly residues" evidence="1">
    <location>
        <begin position="127"/>
        <end position="170"/>
    </location>
</feature>
<proteinExistence type="predicted"/>
<dbReference type="PROSITE" id="PS51257">
    <property type="entry name" value="PROKAR_LIPOPROTEIN"/>
    <property type="match status" value="1"/>
</dbReference>
<reference evidence="2" key="2">
    <citation type="submission" date="2023-01" db="EMBL/GenBank/DDBJ databases">
        <authorList>
            <person name="Sun Q."/>
            <person name="Evtushenko L."/>
        </authorList>
    </citation>
    <scope>NUCLEOTIDE SEQUENCE</scope>
    <source>
        <strain evidence="2">VKM Ac-1020</strain>
    </source>
</reference>
<evidence type="ECO:0000313" key="2">
    <source>
        <dbReference type="EMBL" id="GLJ63006.1"/>
    </source>
</evidence>
<evidence type="ECO:0000313" key="3">
    <source>
        <dbReference type="Proteomes" id="UP001142462"/>
    </source>
</evidence>
<feature type="region of interest" description="Disordered" evidence="1">
    <location>
        <begin position="87"/>
        <end position="170"/>
    </location>
</feature>
<feature type="compositionally biased region" description="Acidic residues" evidence="1">
    <location>
        <begin position="111"/>
        <end position="126"/>
    </location>
</feature>
<dbReference type="Proteomes" id="UP001142462">
    <property type="component" value="Unassembled WGS sequence"/>
</dbReference>
<dbReference type="EMBL" id="BSEJ01000021">
    <property type="protein sequence ID" value="GLJ63006.1"/>
    <property type="molecule type" value="Genomic_DNA"/>
</dbReference>
<accession>A0A9W6H617</accession>
<sequence length="170" mass="16480">MRRLLLPTLIVAAVVLTGCAPSDTPTAAFQDAVATVAEQAADGDAAGALASLDRLEADVDEALVDGRIDAARAVAIREAIDAVRADLERLAEPSPTPTPSEEPVVLPSDPPAEDGAGDGGDGDEGEGNGSEGNGNQGGGNGSQGNGGQGNGNQGGGNQGGGNGGQGNGKK</sequence>